<dbReference type="PROSITE" id="PS51203">
    <property type="entry name" value="CS"/>
    <property type="match status" value="1"/>
</dbReference>
<dbReference type="InterPro" id="IPR039742">
    <property type="entry name" value="Shq1"/>
</dbReference>
<feature type="region of interest" description="Disordered" evidence="3">
    <location>
        <begin position="434"/>
        <end position="529"/>
    </location>
</feature>
<feature type="region of interest" description="Disordered" evidence="3">
    <location>
        <begin position="105"/>
        <end position="124"/>
    </location>
</feature>
<dbReference type="InterPro" id="IPR007052">
    <property type="entry name" value="CS_dom"/>
</dbReference>
<feature type="region of interest" description="Disordered" evidence="3">
    <location>
        <begin position="1"/>
        <end position="24"/>
    </location>
</feature>
<dbReference type="GO" id="GO:0005654">
    <property type="term" value="C:nucleoplasm"/>
    <property type="evidence" value="ECO:0007669"/>
    <property type="project" value="TreeGrafter"/>
</dbReference>
<comment type="caution">
    <text evidence="5">The sequence shown here is derived from an EMBL/GenBank/DDBJ whole genome shotgun (WGS) entry which is preliminary data.</text>
</comment>
<evidence type="ECO:0000256" key="1">
    <source>
        <dbReference type="ARBA" id="ARBA00005607"/>
    </source>
</evidence>
<feature type="compositionally biased region" description="Polar residues" evidence="3">
    <location>
        <begin position="503"/>
        <end position="515"/>
    </location>
</feature>
<dbReference type="Pfam" id="PF04925">
    <property type="entry name" value="SHQ1"/>
    <property type="match status" value="1"/>
</dbReference>
<feature type="compositionally biased region" description="Low complexity" evidence="3">
    <location>
        <begin position="445"/>
        <end position="467"/>
    </location>
</feature>
<feature type="compositionally biased region" description="Acidic residues" evidence="3">
    <location>
        <begin position="468"/>
        <end position="479"/>
    </location>
</feature>
<accession>A0A5C6N311</accession>
<name>A0A5C6N311_9TELE</name>
<dbReference type="AlphaFoldDB" id="A0A5C6N311"/>
<dbReference type="InterPro" id="IPR048696">
    <property type="entry name" value="SHQ1-like_CS"/>
</dbReference>
<dbReference type="GO" id="GO:0051082">
    <property type="term" value="F:unfolded protein binding"/>
    <property type="evidence" value="ECO:0007669"/>
    <property type="project" value="TreeGrafter"/>
</dbReference>
<evidence type="ECO:0000256" key="2">
    <source>
        <dbReference type="ARBA" id="ARBA00013750"/>
    </source>
</evidence>
<feature type="domain" description="CS" evidence="4">
    <location>
        <begin position="41"/>
        <end position="145"/>
    </location>
</feature>
<gene>
    <name evidence="5" type="ORF">D4764_04G0001720</name>
</gene>
<organism evidence="5 6">
    <name type="scientific">Takifugu flavidus</name>
    <name type="common">sansaifugu</name>
    <dbReference type="NCBI Taxonomy" id="433684"/>
    <lineage>
        <taxon>Eukaryota</taxon>
        <taxon>Metazoa</taxon>
        <taxon>Chordata</taxon>
        <taxon>Craniata</taxon>
        <taxon>Vertebrata</taxon>
        <taxon>Euteleostomi</taxon>
        <taxon>Actinopterygii</taxon>
        <taxon>Neopterygii</taxon>
        <taxon>Teleostei</taxon>
        <taxon>Neoteleostei</taxon>
        <taxon>Acanthomorphata</taxon>
        <taxon>Eupercaria</taxon>
        <taxon>Tetraodontiformes</taxon>
        <taxon>Tetradontoidea</taxon>
        <taxon>Tetraodontidae</taxon>
        <taxon>Takifugu</taxon>
    </lineage>
</organism>
<dbReference type="InterPro" id="IPR008978">
    <property type="entry name" value="HSP20-like_chaperone"/>
</dbReference>
<dbReference type="EMBL" id="RHFK02000017">
    <property type="protein sequence ID" value="TWW61525.1"/>
    <property type="molecule type" value="Genomic_DNA"/>
</dbReference>
<comment type="similarity">
    <text evidence="1">Belongs to the SHQ1 family.</text>
</comment>
<proteinExistence type="inferred from homology"/>
<evidence type="ECO:0000313" key="5">
    <source>
        <dbReference type="EMBL" id="TWW61525.1"/>
    </source>
</evidence>
<dbReference type="GO" id="GO:0005737">
    <property type="term" value="C:cytoplasm"/>
    <property type="evidence" value="ECO:0007669"/>
    <property type="project" value="TreeGrafter"/>
</dbReference>
<dbReference type="Gene3D" id="2.60.40.790">
    <property type="match status" value="1"/>
</dbReference>
<reference evidence="5 6" key="1">
    <citation type="submission" date="2019-04" db="EMBL/GenBank/DDBJ databases">
        <title>Chromosome genome assembly for Takifugu flavidus.</title>
        <authorList>
            <person name="Xiao S."/>
        </authorList>
    </citation>
    <scope>NUCLEOTIDE SEQUENCE [LARGE SCALE GENOMIC DNA]</scope>
    <source>
        <strain evidence="5">HTHZ2018</strain>
        <tissue evidence="5">Muscle</tissue>
    </source>
</reference>
<dbReference type="Pfam" id="PF21413">
    <property type="entry name" value="SHQ1-like_CS"/>
    <property type="match status" value="1"/>
</dbReference>
<keyword evidence="6" id="KW-1185">Reference proteome</keyword>
<evidence type="ECO:0000313" key="6">
    <source>
        <dbReference type="Proteomes" id="UP000324091"/>
    </source>
</evidence>
<sequence>MAADDDGAQRSSSPSMEDPTAGAGPLESYRFSITTIIIIIMITPAFDLSQDPEYLTIIIRVPYTRTSEFDLYVDGTDFKFYAKPYFLRLTLPGRIVEDGRERAKFDIDDGGTGGLGDEEDDEEDDEFEWQVEQEVYKETSEEELRSMQMYGFGNKRSGVFARLQEELSDVIDVRNPEQTSAGERRRARLEAEAAAFSADHYLADLFEDDEIKGLLKFVPWWEKLGPSAEQQGEAAVAFTDEEKEQLRKFNNRSYLLDKAARHQAWLSLLDILLAYCYEVRSTEGEHTVESSWTIRKLSGTLSWLEVSRFHKTKDPTTYGSLQEVLASFGRRVLCYPLYRHFGMVSAAIGDATKILQSGKVCVLKCLLDVHKVFRANEPAYILNDLYVTDYCIWIQRVKSKKMAALTETLRKASLRKEDLDLELEELEAAAQMVAEDEEEAGAGESGPVSSRDSSSSSSSSADESGASEAEEGGCADFSEEGGGGGGGETGRHNPLQPPRGSSGPPSLQEPSSSLVSAARTEDAPPASGGCRQLIQELGERVAEELKISQDSRRTAEGGGSPPHGATGTCWSRVLAGILCLSSLRKKTSNCPTPKSNVWTCSLRISVFVLLTLMYNTQRGLLLTYANKLWL</sequence>
<evidence type="ECO:0000259" key="4">
    <source>
        <dbReference type="PROSITE" id="PS51203"/>
    </source>
</evidence>
<protein>
    <recommendedName>
        <fullName evidence="2">Protein SHQ1 homolog</fullName>
    </recommendedName>
</protein>
<evidence type="ECO:0000256" key="3">
    <source>
        <dbReference type="SAM" id="MobiDB-lite"/>
    </source>
</evidence>
<dbReference type="PANTHER" id="PTHR12967">
    <property type="entry name" value="PROTEIN SHQ1 HOMOLOG"/>
    <property type="match status" value="1"/>
</dbReference>
<dbReference type="Proteomes" id="UP000324091">
    <property type="component" value="Chromosome 4"/>
</dbReference>
<dbReference type="PANTHER" id="PTHR12967:SF0">
    <property type="entry name" value="PROTEIN SHQ1 HOMOLOG"/>
    <property type="match status" value="1"/>
</dbReference>
<dbReference type="InterPro" id="IPR007009">
    <property type="entry name" value="Shq1_C"/>
</dbReference>
<dbReference type="GO" id="GO:0000493">
    <property type="term" value="P:box H/ACA snoRNP assembly"/>
    <property type="evidence" value="ECO:0007669"/>
    <property type="project" value="InterPro"/>
</dbReference>